<dbReference type="AlphaFoldDB" id="A0A8J1XZQ5"/>
<dbReference type="Proteomes" id="UP000749559">
    <property type="component" value="Unassembled WGS sequence"/>
</dbReference>
<dbReference type="Gene3D" id="3.30.70.330">
    <property type="match status" value="1"/>
</dbReference>
<name>A0A8J1XZQ5_OWEFU</name>
<dbReference type="GO" id="GO:0003729">
    <property type="term" value="F:mRNA binding"/>
    <property type="evidence" value="ECO:0007669"/>
    <property type="project" value="TreeGrafter"/>
</dbReference>
<protein>
    <submittedName>
        <fullName evidence="2">Uncharacterized protein</fullName>
    </submittedName>
</protein>
<dbReference type="PROSITE" id="PS50102">
    <property type="entry name" value="RRM"/>
    <property type="match status" value="1"/>
</dbReference>
<dbReference type="GO" id="GO:0016973">
    <property type="term" value="P:poly(A)+ mRNA export from nucleus"/>
    <property type="evidence" value="ECO:0007669"/>
    <property type="project" value="TreeGrafter"/>
</dbReference>
<organism evidence="2 3">
    <name type="scientific">Owenia fusiformis</name>
    <name type="common">Polychaete worm</name>
    <dbReference type="NCBI Taxonomy" id="6347"/>
    <lineage>
        <taxon>Eukaryota</taxon>
        <taxon>Metazoa</taxon>
        <taxon>Spiralia</taxon>
        <taxon>Lophotrochozoa</taxon>
        <taxon>Annelida</taxon>
        <taxon>Polychaeta</taxon>
        <taxon>Sedentaria</taxon>
        <taxon>Canalipalpata</taxon>
        <taxon>Sabellida</taxon>
        <taxon>Oweniida</taxon>
        <taxon>Oweniidae</taxon>
        <taxon>Owenia</taxon>
    </lineage>
</organism>
<feature type="compositionally biased region" description="Polar residues" evidence="1">
    <location>
        <begin position="519"/>
        <end position="534"/>
    </location>
</feature>
<dbReference type="InterPro" id="IPR034784">
    <property type="entry name" value="PDIP3_RRM"/>
</dbReference>
<dbReference type="InterPro" id="IPR012677">
    <property type="entry name" value="Nucleotide-bd_a/b_plait_sf"/>
</dbReference>
<dbReference type="SMART" id="SM00360">
    <property type="entry name" value="RRM"/>
    <property type="match status" value="1"/>
</dbReference>
<keyword evidence="3" id="KW-1185">Reference proteome</keyword>
<accession>A0A8J1XZQ5</accession>
<dbReference type="CDD" id="cd12681">
    <property type="entry name" value="RRM_SKAR"/>
    <property type="match status" value="1"/>
</dbReference>
<sequence>MKMADVSLDDIIRKKRFNRGNNNRQNKGGGGALQLQTKKNQNRGNPIKISKQKQPVIRVTGLGKVGKPQVGKKGFDARQRLGNKPGSFNNPVVDAREKLQQKTKFVDARVKIQNAKAKTTPNKPLDARAKINIAKGKNVLLDARSKIKAKQQNNRDNNPSDNGPNVIVTGLGNVRTSAGGLIVTKMTPPKQEENTAFTSPGESFIKTIRNPNIQESPTGLITKTLKGLGETSPYANAGPTPNFRITSANTARPFAFGVQQVNLSTAIQASPEPMPYISIKNDKYQPPVQEYIEEPETDMSALLFSRPVRKTQEVYIPQVQFDTRAQAAPVIQQSMFARPGIKRPIVYQEDDYEEVVPTRRMKSDIPATQVRQRIQLVPPSVKPNPVRRVPITAPENDVISKPIKVMNKKKAVAKSAVPVVTPDEVISPLQGYSVKVTNLDHIVTQEDIMELFGALGPLKFAKLIKRGTANVVFVRREDALTAVKKYHNRELDGKPMQVTLVASTPPKPAQSYPAPVKKTPQSIESPGVSKESTQSGGGPLKLGGKPKKSSMKAPVELGLIHKALFKTQLKDDPPSKPTSFTVKLTV</sequence>
<feature type="region of interest" description="Disordered" evidence="1">
    <location>
        <begin position="501"/>
        <end position="553"/>
    </location>
</feature>
<evidence type="ECO:0000313" key="2">
    <source>
        <dbReference type="EMBL" id="CAH1795563.1"/>
    </source>
</evidence>
<reference evidence="2" key="1">
    <citation type="submission" date="2022-03" db="EMBL/GenBank/DDBJ databases">
        <authorList>
            <person name="Martin C."/>
        </authorList>
    </citation>
    <scope>NUCLEOTIDE SEQUENCE</scope>
</reference>
<dbReference type="GO" id="GO:0016607">
    <property type="term" value="C:nuclear speck"/>
    <property type="evidence" value="ECO:0007669"/>
    <property type="project" value="TreeGrafter"/>
</dbReference>
<dbReference type="PANTHER" id="PTHR19965">
    <property type="entry name" value="RNA AND EXPORT FACTOR BINDING PROTEIN"/>
    <property type="match status" value="1"/>
</dbReference>
<dbReference type="InterPro" id="IPR000504">
    <property type="entry name" value="RRM_dom"/>
</dbReference>
<dbReference type="EMBL" id="CAIIXF020000009">
    <property type="protein sequence ID" value="CAH1795563.1"/>
    <property type="molecule type" value="Genomic_DNA"/>
</dbReference>
<dbReference type="OrthoDB" id="346839at2759"/>
<comment type="caution">
    <text evidence="2">The sequence shown here is derived from an EMBL/GenBank/DDBJ whole genome shotgun (WGS) entry which is preliminary data.</text>
</comment>
<dbReference type="SUPFAM" id="SSF54928">
    <property type="entry name" value="RNA-binding domain, RBD"/>
    <property type="match status" value="1"/>
</dbReference>
<dbReference type="Pfam" id="PF00076">
    <property type="entry name" value="RRM_1"/>
    <property type="match status" value="1"/>
</dbReference>
<dbReference type="InterPro" id="IPR035979">
    <property type="entry name" value="RBD_domain_sf"/>
</dbReference>
<feature type="region of interest" description="Disordered" evidence="1">
    <location>
        <begin position="68"/>
        <end position="91"/>
    </location>
</feature>
<dbReference type="InterPro" id="IPR051229">
    <property type="entry name" value="ALYREF_mRNA_export"/>
</dbReference>
<evidence type="ECO:0000313" key="3">
    <source>
        <dbReference type="Proteomes" id="UP000749559"/>
    </source>
</evidence>
<proteinExistence type="predicted"/>
<feature type="compositionally biased region" description="Polar residues" evidence="1">
    <location>
        <begin position="34"/>
        <end position="44"/>
    </location>
</feature>
<feature type="region of interest" description="Disordered" evidence="1">
    <location>
        <begin position="17"/>
        <end position="45"/>
    </location>
</feature>
<dbReference type="PANTHER" id="PTHR19965:SF96">
    <property type="entry name" value="POLYMERASE DELTA-INTERACTING PROTEIN 3"/>
    <property type="match status" value="1"/>
</dbReference>
<evidence type="ECO:0000256" key="1">
    <source>
        <dbReference type="SAM" id="MobiDB-lite"/>
    </source>
</evidence>
<gene>
    <name evidence="2" type="ORF">OFUS_LOCUS20087</name>
</gene>